<gene>
    <name evidence="7" type="ORF">AS026_31265</name>
</gene>
<accession>A0A109JXY8</accession>
<keyword evidence="3" id="KW-0804">Transcription</keyword>
<dbReference type="InterPro" id="IPR018335">
    <property type="entry name" value="Tscrpt_reg_HTH_Crp-type_CS"/>
</dbReference>
<dbReference type="PANTHER" id="PTHR24567:SF75">
    <property type="entry name" value="FUMARATE AND NITRATE REDUCTION REGULATORY PROTEIN"/>
    <property type="match status" value="1"/>
</dbReference>
<dbReference type="GO" id="GO:0003700">
    <property type="term" value="F:DNA-binding transcription factor activity"/>
    <property type="evidence" value="ECO:0007669"/>
    <property type="project" value="InterPro"/>
</dbReference>
<dbReference type="PROSITE" id="PS50042">
    <property type="entry name" value="CNMP_BINDING_3"/>
    <property type="match status" value="1"/>
</dbReference>
<dbReference type="InterPro" id="IPR036388">
    <property type="entry name" value="WH-like_DNA-bd_sf"/>
</dbReference>
<keyword evidence="4" id="KW-0535">Nitrogen fixation</keyword>
<dbReference type="RefSeq" id="WP_062368815.1">
    <property type="nucleotide sequence ID" value="NZ_LNCD01000031.1"/>
</dbReference>
<dbReference type="GO" id="GO:0003677">
    <property type="term" value="F:DNA binding"/>
    <property type="evidence" value="ECO:0007669"/>
    <property type="project" value="UniProtKB-KW"/>
</dbReference>
<keyword evidence="8" id="KW-1185">Reference proteome</keyword>
<dbReference type="FunFam" id="1.10.10.10:FF:000028">
    <property type="entry name" value="Fumarate/nitrate reduction transcriptional regulator Fnr"/>
    <property type="match status" value="1"/>
</dbReference>
<evidence type="ECO:0000313" key="7">
    <source>
        <dbReference type="EMBL" id="KWV57121.1"/>
    </source>
</evidence>
<evidence type="ECO:0000256" key="1">
    <source>
        <dbReference type="ARBA" id="ARBA00023015"/>
    </source>
</evidence>
<dbReference type="InterPro" id="IPR018490">
    <property type="entry name" value="cNMP-bd_dom_sf"/>
</dbReference>
<dbReference type="InterPro" id="IPR036390">
    <property type="entry name" value="WH_DNA-bd_sf"/>
</dbReference>
<dbReference type="OrthoDB" id="667966at2"/>
<dbReference type="InterPro" id="IPR012318">
    <property type="entry name" value="HTH_CRP"/>
</dbReference>
<dbReference type="SUPFAM" id="SSF51206">
    <property type="entry name" value="cAMP-binding domain-like"/>
    <property type="match status" value="1"/>
</dbReference>
<dbReference type="SUPFAM" id="SSF46785">
    <property type="entry name" value="Winged helix' DNA-binding domain"/>
    <property type="match status" value="1"/>
</dbReference>
<dbReference type="PANTHER" id="PTHR24567">
    <property type="entry name" value="CRP FAMILY TRANSCRIPTIONAL REGULATORY PROTEIN"/>
    <property type="match status" value="1"/>
</dbReference>
<dbReference type="Pfam" id="PF00027">
    <property type="entry name" value="cNMP_binding"/>
    <property type="match status" value="1"/>
</dbReference>
<dbReference type="AlphaFoldDB" id="A0A109JXY8"/>
<dbReference type="PROSITE" id="PS51063">
    <property type="entry name" value="HTH_CRP_2"/>
    <property type="match status" value="1"/>
</dbReference>
<dbReference type="Proteomes" id="UP000068164">
    <property type="component" value="Unassembled WGS sequence"/>
</dbReference>
<dbReference type="SMART" id="SM00100">
    <property type="entry name" value="cNMP"/>
    <property type="match status" value="1"/>
</dbReference>
<dbReference type="Gene3D" id="2.60.120.10">
    <property type="entry name" value="Jelly Rolls"/>
    <property type="match status" value="1"/>
</dbReference>
<sequence length="246" mass="27434">MFASSLNVRPLFEETGPIREQCSLGALFDRSPRERVTAGQIVFFEGDRALHVFAIREGNLRICRQLHDGRRVIAGFLTKGDIVGVSFKNRYLYSAEALDDVAFQRQTKVAFEKQLLARPDLRSALLSQLCDEVAAAQDQMVLLSCKSAEERLCSFLLARLRKSTAQGCEPNVVDLPMTRLDIADYLGLTIETVSRTVTKLAGQGILSAGRRHEILVLKKSALVQRAGEDEADVDNGREDTLRYSHH</sequence>
<evidence type="ECO:0000313" key="8">
    <source>
        <dbReference type="Proteomes" id="UP000068164"/>
    </source>
</evidence>
<dbReference type="PROSITE" id="PS00042">
    <property type="entry name" value="HTH_CRP_1"/>
    <property type="match status" value="1"/>
</dbReference>
<proteinExistence type="predicted"/>
<organism evidence="7 8">
    <name type="scientific">Rhizobium altiplani</name>
    <dbReference type="NCBI Taxonomy" id="1864509"/>
    <lineage>
        <taxon>Bacteria</taxon>
        <taxon>Pseudomonadati</taxon>
        <taxon>Pseudomonadota</taxon>
        <taxon>Alphaproteobacteria</taxon>
        <taxon>Hyphomicrobiales</taxon>
        <taxon>Rhizobiaceae</taxon>
        <taxon>Rhizobium/Agrobacterium group</taxon>
        <taxon>Rhizobium</taxon>
    </lineage>
</organism>
<dbReference type="InterPro" id="IPR050397">
    <property type="entry name" value="Env_Response_Regulators"/>
</dbReference>
<evidence type="ECO:0000256" key="2">
    <source>
        <dbReference type="ARBA" id="ARBA00023125"/>
    </source>
</evidence>
<dbReference type="CDD" id="cd00092">
    <property type="entry name" value="HTH_CRP"/>
    <property type="match status" value="1"/>
</dbReference>
<dbReference type="Pfam" id="PF13545">
    <property type="entry name" value="HTH_Crp_2"/>
    <property type="match status" value="1"/>
</dbReference>
<dbReference type="Gene3D" id="1.10.10.10">
    <property type="entry name" value="Winged helix-like DNA-binding domain superfamily/Winged helix DNA-binding domain"/>
    <property type="match status" value="1"/>
</dbReference>
<dbReference type="InterPro" id="IPR014710">
    <property type="entry name" value="RmlC-like_jellyroll"/>
</dbReference>
<evidence type="ECO:0000256" key="4">
    <source>
        <dbReference type="ARBA" id="ARBA00023231"/>
    </source>
</evidence>
<dbReference type="InterPro" id="IPR000595">
    <property type="entry name" value="cNMP-bd_dom"/>
</dbReference>
<dbReference type="CDD" id="cd00038">
    <property type="entry name" value="CAP_ED"/>
    <property type="match status" value="1"/>
</dbReference>
<feature type="domain" description="HTH crp-type" evidence="6">
    <location>
        <begin position="146"/>
        <end position="220"/>
    </location>
</feature>
<keyword evidence="2" id="KW-0238">DNA-binding</keyword>
<reference evidence="7 8" key="1">
    <citation type="submission" date="2015-11" db="EMBL/GenBank/DDBJ databases">
        <title>Draft Genome Sequence of the Strain BR 10423 (Rhizobium sp.) isolated from nodules of Mimosa pudica.</title>
        <authorList>
            <person name="Barauna A.C."/>
            <person name="Zilli J.E."/>
            <person name="Simoes-Araujo J.L."/>
            <person name="Reis V.M."/>
            <person name="James E.K."/>
            <person name="Reis F.B.Jr."/>
            <person name="Rouws L.F."/>
            <person name="Passos S.R."/>
            <person name="Gois S.R."/>
        </authorList>
    </citation>
    <scope>NUCLEOTIDE SEQUENCE [LARGE SCALE GENOMIC DNA]</scope>
    <source>
        <strain evidence="7 8">BR10423</strain>
    </source>
</reference>
<feature type="domain" description="Cyclic nucleotide-binding" evidence="5">
    <location>
        <begin position="11"/>
        <end position="84"/>
    </location>
</feature>
<dbReference type="PRINTS" id="PR00034">
    <property type="entry name" value="HTHCRP"/>
</dbReference>
<evidence type="ECO:0000259" key="5">
    <source>
        <dbReference type="PROSITE" id="PS50042"/>
    </source>
</evidence>
<comment type="caution">
    <text evidence="7">The sequence shown here is derived from an EMBL/GenBank/DDBJ whole genome shotgun (WGS) entry which is preliminary data.</text>
</comment>
<keyword evidence="1" id="KW-0805">Transcription regulation</keyword>
<dbReference type="GO" id="GO:0005829">
    <property type="term" value="C:cytosol"/>
    <property type="evidence" value="ECO:0007669"/>
    <property type="project" value="TreeGrafter"/>
</dbReference>
<name>A0A109JXY8_9HYPH</name>
<dbReference type="SMART" id="SM00419">
    <property type="entry name" value="HTH_CRP"/>
    <property type="match status" value="1"/>
</dbReference>
<evidence type="ECO:0000259" key="6">
    <source>
        <dbReference type="PROSITE" id="PS51063"/>
    </source>
</evidence>
<protein>
    <submittedName>
        <fullName evidence="7">Crp/Fnr family transcriptional regulator</fullName>
    </submittedName>
</protein>
<dbReference type="EMBL" id="LNCD01000031">
    <property type="protein sequence ID" value="KWV57121.1"/>
    <property type="molecule type" value="Genomic_DNA"/>
</dbReference>
<evidence type="ECO:0000256" key="3">
    <source>
        <dbReference type="ARBA" id="ARBA00023163"/>
    </source>
</evidence>